<reference evidence="1" key="1">
    <citation type="journal article" date="2013" name="Nat. Commun.">
        <title>Whole-genome sequencing of Oryza brachyantha reveals mechanisms underlying Oryza genome evolution.</title>
        <authorList>
            <person name="Chen J."/>
            <person name="Huang Q."/>
            <person name="Gao D."/>
            <person name="Wang J."/>
            <person name="Lang Y."/>
            <person name="Liu T."/>
            <person name="Li B."/>
            <person name="Bai Z."/>
            <person name="Luis Goicoechea J."/>
            <person name="Liang C."/>
            <person name="Chen C."/>
            <person name="Zhang W."/>
            <person name="Sun S."/>
            <person name="Liao Y."/>
            <person name="Zhang X."/>
            <person name="Yang L."/>
            <person name="Song C."/>
            <person name="Wang M."/>
            <person name="Shi J."/>
            <person name="Liu G."/>
            <person name="Liu J."/>
            <person name="Zhou H."/>
            <person name="Zhou W."/>
            <person name="Yu Q."/>
            <person name="An N."/>
            <person name="Chen Y."/>
            <person name="Cai Q."/>
            <person name="Wang B."/>
            <person name="Liu B."/>
            <person name="Min J."/>
            <person name="Huang Y."/>
            <person name="Wu H."/>
            <person name="Li Z."/>
            <person name="Zhang Y."/>
            <person name="Yin Y."/>
            <person name="Song W."/>
            <person name="Jiang J."/>
            <person name="Jackson S.A."/>
            <person name="Wing R.A."/>
            <person name="Wang J."/>
            <person name="Chen M."/>
        </authorList>
    </citation>
    <scope>NUCLEOTIDE SEQUENCE [LARGE SCALE GENOMIC DNA]</scope>
    <source>
        <strain evidence="1">cv. IRGC 101232</strain>
    </source>
</reference>
<sequence length="163" mass="18529">MTSSPNCRTFSSYHWLLAHSTLGTTLASEFLQDRLFKISSYEKVVDVDDSQKVRSLLEAGNIMVGYFRVSRNYFYLKPGEIYMYDKTRPYIHAKSNLPVSHAVMVIGDGRKPTASAANETSQLPTYNEHVMIQNSEGKRFGIDGLGRVDKPTLRRLYKITLPD</sequence>
<reference evidence="1" key="2">
    <citation type="submission" date="2013-04" db="UniProtKB">
        <authorList>
            <consortium name="EnsemblPlants"/>
        </authorList>
    </citation>
    <scope>IDENTIFICATION</scope>
</reference>
<dbReference type="EnsemblPlants" id="OB11G26050.1">
    <property type="protein sequence ID" value="OB11G26050.1"/>
    <property type="gene ID" value="OB11G26050"/>
</dbReference>
<protein>
    <submittedName>
        <fullName evidence="1">Uncharacterized protein</fullName>
    </submittedName>
</protein>
<dbReference type="STRING" id="4533.J3N9W9"/>
<dbReference type="Gramene" id="OB11G26050.1">
    <property type="protein sequence ID" value="OB11G26050.1"/>
    <property type="gene ID" value="OB11G26050"/>
</dbReference>
<evidence type="ECO:0000313" key="1">
    <source>
        <dbReference type="EnsemblPlants" id="OB11G26050.1"/>
    </source>
</evidence>
<evidence type="ECO:0000313" key="2">
    <source>
        <dbReference type="Proteomes" id="UP000006038"/>
    </source>
</evidence>
<organism evidence="1">
    <name type="scientific">Oryza brachyantha</name>
    <name type="common">malo sina</name>
    <dbReference type="NCBI Taxonomy" id="4533"/>
    <lineage>
        <taxon>Eukaryota</taxon>
        <taxon>Viridiplantae</taxon>
        <taxon>Streptophyta</taxon>
        <taxon>Embryophyta</taxon>
        <taxon>Tracheophyta</taxon>
        <taxon>Spermatophyta</taxon>
        <taxon>Magnoliopsida</taxon>
        <taxon>Liliopsida</taxon>
        <taxon>Poales</taxon>
        <taxon>Poaceae</taxon>
        <taxon>BOP clade</taxon>
        <taxon>Oryzoideae</taxon>
        <taxon>Oryzeae</taxon>
        <taxon>Oryzinae</taxon>
        <taxon>Oryza</taxon>
    </lineage>
</organism>
<name>J3N9W9_ORYBR</name>
<proteinExistence type="predicted"/>
<dbReference type="InterPro" id="IPR038765">
    <property type="entry name" value="Papain-like_cys_pep_sf"/>
</dbReference>
<dbReference type="HOGENOM" id="CLU_1763665_0_0_1"/>
<dbReference type="Gene3D" id="3.90.70.10">
    <property type="entry name" value="Cysteine proteinases"/>
    <property type="match status" value="1"/>
</dbReference>
<keyword evidence="2" id="KW-1185">Reference proteome</keyword>
<accession>J3N9W9</accession>
<dbReference type="Proteomes" id="UP000006038">
    <property type="component" value="Chromosome 11"/>
</dbReference>
<dbReference type="SUPFAM" id="SSF54001">
    <property type="entry name" value="Cysteine proteinases"/>
    <property type="match status" value="1"/>
</dbReference>
<dbReference type="AlphaFoldDB" id="J3N9W9"/>